<evidence type="ECO:0008006" key="3">
    <source>
        <dbReference type="Google" id="ProtNLM"/>
    </source>
</evidence>
<reference evidence="2" key="1">
    <citation type="journal article" date="2019" name="Int. J. Syst. Evol. Microbiol.">
        <title>The Global Catalogue of Microorganisms (GCM) 10K type strain sequencing project: providing services to taxonomists for standard genome sequencing and annotation.</title>
        <authorList>
            <consortium name="The Broad Institute Genomics Platform"/>
            <consortium name="The Broad Institute Genome Sequencing Center for Infectious Disease"/>
            <person name="Wu L."/>
            <person name="Ma J."/>
        </authorList>
    </citation>
    <scope>NUCLEOTIDE SEQUENCE [LARGE SCALE GENOMIC DNA]</scope>
    <source>
        <strain evidence="2">JCM 18401</strain>
    </source>
</reference>
<protein>
    <recommendedName>
        <fullName evidence="3">N-acetyltransferase domain-containing protein</fullName>
    </recommendedName>
</protein>
<gene>
    <name evidence="1" type="ORF">GCM10023333_36020</name>
</gene>
<dbReference type="Proteomes" id="UP001499988">
    <property type="component" value="Unassembled WGS sequence"/>
</dbReference>
<name>A0ABP9FEB3_9GAMM</name>
<evidence type="ECO:0000313" key="1">
    <source>
        <dbReference type="EMBL" id="GAA4899236.1"/>
    </source>
</evidence>
<accession>A0ABP9FEB3</accession>
<dbReference type="RefSeq" id="WP_345336864.1">
    <property type="nucleotide sequence ID" value="NZ_BAABJZ010000101.1"/>
</dbReference>
<sequence length="159" mass="18026">MRLIAMTEQDPEFREVCAAGIAWLRQFYWLTADVKLSANETDSPWQAVGYYRGDSLLMVALVRVVGRQLQLRSWAAAKPGQGVARPFLWALELAYPYCTMISLWCVAETGNVARFERLGFVSREVEPSRLFVGPKGVVSEVRMERLVSAVKGERQKDRP</sequence>
<dbReference type="EMBL" id="BAABJZ010000101">
    <property type="protein sequence ID" value="GAA4899236.1"/>
    <property type="molecule type" value="Genomic_DNA"/>
</dbReference>
<organism evidence="1 2">
    <name type="scientific">Ferrimonas pelagia</name>
    <dbReference type="NCBI Taxonomy" id="1177826"/>
    <lineage>
        <taxon>Bacteria</taxon>
        <taxon>Pseudomonadati</taxon>
        <taxon>Pseudomonadota</taxon>
        <taxon>Gammaproteobacteria</taxon>
        <taxon>Alteromonadales</taxon>
        <taxon>Ferrimonadaceae</taxon>
        <taxon>Ferrimonas</taxon>
    </lineage>
</organism>
<evidence type="ECO:0000313" key="2">
    <source>
        <dbReference type="Proteomes" id="UP001499988"/>
    </source>
</evidence>
<keyword evidence="2" id="KW-1185">Reference proteome</keyword>
<proteinExistence type="predicted"/>
<comment type="caution">
    <text evidence="1">The sequence shown here is derived from an EMBL/GenBank/DDBJ whole genome shotgun (WGS) entry which is preliminary data.</text>
</comment>